<feature type="region of interest" description="Disordered" evidence="1">
    <location>
        <begin position="1"/>
        <end position="22"/>
    </location>
</feature>
<comment type="caution">
    <text evidence="2">The sequence shown here is derived from an EMBL/GenBank/DDBJ whole genome shotgun (WGS) entry which is preliminary data.</text>
</comment>
<sequence length="103" mass="12324">MKLSAMSPDISPEVARGSPKRAKRNRKLVFVLEFRRECGIRTSIRRVSRNKLGRDSLKYKFYGKERIDIQYPQIHLMLKNMDRQYKKITNEMSLLNKLVKRRP</sequence>
<proteinExistence type="predicted"/>
<dbReference type="Proteomes" id="UP001295684">
    <property type="component" value="Unassembled WGS sequence"/>
</dbReference>
<gene>
    <name evidence="2" type="ORF">ECRASSUSDP1_LOCUS16785</name>
</gene>
<name>A0AAD1XMI4_EUPCR</name>
<accession>A0AAD1XMI4</accession>
<dbReference type="AlphaFoldDB" id="A0AAD1XMI4"/>
<reference evidence="2" key="1">
    <citation type="submission" date="2023-07" db="EMBL/GenBank/DDBJ databases">
        <authorList>
            <consortium name="AG Swart"/>
            <person name="Singh M."/>
            <person name="Singh A."/>
            <person name="Seah K."/>
            <person name="Emmerich C."/>
        </authorList>
    </citation>
    <scope>NUCLEOTIDE SEQUENCE</scope>
    <source>
        <strain evidence="2">DP1</strain>
    </source>
</reference>
<dbReference type="EMBL" id="CAMPGE010016902">
    <property type="protein sequence ID" value="CAI2375423.1"/>
    <property type="molecule type" value="Genomic_DNA"/>
</dbReference>
<evidence type="ECO:0000313" key="2">
    <source>
        <dbReference type="EMBL" id="CAI2375423.1"/>
    </source>
</evidence>
<evidence type="ECO:0000313" key="3">
    <source>
        <dbReference type="Proteomes" id="UP001295684"/>
    </source>
</evidence>
<evidence type="ECO:0000256" key="1">
    <source>
        <dbReference type="SAM" id="MobiDB-lite"/>
    </source>
</evidence>
<organism evidence="2 3">
    <name type="scientific">Euplotes crassus</name>
    <dbReference type="NCBI Taxonomy" id="5936"/>
    <lineage>
        <taxon>Eukaryota</taxon>
        <taxon>Sar</taxon>
        <taxon>Alveolata</taxon>
        <taxon>Ciliophora</taxon>
        <taxon>Intramacronucleata</taxon>
        <taxon>Spirotrichea</taxon>
        <taxon>Hypotrichia</taxon>
        <taxon>Euplotida</taxon>
        <taxon>Euplotidae</taxon>
        <taxon>Moneuplotes</taxon>
    </lineage>
</organism>
<protein>
    <submittedName>
        <fullName evidence="2">Uncharacterized protein</fullName>
    </submittedName>
</protein>
<keyword evidence="3" id="KW-1185">Reference proteome</keyword>